<organism evidence="2 3">
    <name type="scientific">Cytobacillus praedii</name>
    <dbReference type="NCBI Taxonomy" id="1742358"/>
    <lineage>
        <taxon>Bacteria</taxon>
        <taxon>Bacillati</taxon>
        <taxon>Bacillota</taxon>
        <taxon>Bacilli</taxon>
        <taxon>Bacillales</taxon>
        <taxon>Bacillaceae</taxon>
        <taxon>Cytobacillus</taxon>
    </lineage>
</organism>
<dbReference type="STRING" id="1742358.GCA_001439605_04969"/>
<accession>A0A4R1B612</accession>
<evidence type="ECO:0000313" key="3">
    <source>
        <dbReference type="Proteomes" id="UP000293846"/>
    </source>
</evidence>
<evidence type="ECO:0000313" key="2">
    <source>
        <dbReference type="EMBL" id="TCJ05614.1"/>
    </source>
</evidence>
<evidence type="ECO:0000256" key="1">
    <source>
        <dbReference type="SAM" id="Phobius"/>
    </source>
</evidence>
<keyword evidence="3" id="KW-1185">Reference proteome</keyword>
<keyword evidence="1" id="KW-1133">Transmembrane helix</keyword>
<dbReference type="Pfam" id="PF14004">
    <property type="entry name" value="DUF4227"/>
    <property type="match status" value="1"/>
</dbReference>
<protein>
    <submittedName>
        <fullName evidence="2">DUF4227 family protein</fullName>
    </submittedName>
</protein>
<name>A0A4R1B612_9BACI</name>
<dbReference type="EMBL" id="SJTH01000004">
    <property type="protein sequence ID" value="TCJ05614.1"/>
    <property type="molecule type" value="Genomic_DNA"/>
</dbReference>
<dbReference type="Proteomes" id="UP000293846">
    <property type="component" value="Unassembled WGS sequence"/>
</dbReference>
<keyword evidence="1" id="KW-0812">Transmembrane</keyword>
<comment type="caution">
    <text evidence="2">The sequence shown here is derived from an EMBL/GenBank/DDBJ whole genome shotgun (WGS) entry which is preliminary data.</text>
</comment>
<dbReference type="InterPro" id="IPR025321">
    <property type="entry name" value="DUF4227"/>
</dbReference>
<keyword evidence="1" id="KW-0472">Membrane</keyword>
<dbReference type="AlphaFoldDB" id="A0A4R1B612"/>
<reference evidence="2 3" key="1">
    <citation type="submission" date="2019-03" db="EMBL/GenBank/DDBJ databases">
        <authorList>
            <person name="Jensen L."/>
            <person name="Storgaard J."/>
            <person name="Sulaj E."/>
            <person name="Schramm A."/>
            <person name="Marshall I.P.G."/>
        </authorList>
    </citation>
    <scope>NUCLEOTIDE SEQUENCE [LARGE SCALE GENOMIC DNA]</scope>
    <source>
        <strain evidence="2 3">2017H2G3</strain>
    </source>
</reference>
<dbReference type="OrthoDB" id="2691647at2"/>
<proteinExistence type="predicted"/>
<dbReference type="RefSeq" id="WP_057764492.1">
    <property type="nucleotide sequence ID" value="NZ_CP183326.1"/>
</dbReference>
<sequence length="76" mass="8926">MKSWLKIAFQAFKVFVLFTGCTILFYYGIMWLNEEYQDYHRYDEPEGSAVKVSSSGNAESSSSWFDRLILFYLNGE</sequence>
<gene>
    <name evidence="2" type="ORF">E0Y62_05380</name>
</gene>
<feature type="transmembrane region" description="Helical" evidence="1">
    <location>
        <begin position="12"/>
        <end position="32"/>
    </location>
</feature>